<dbReference type="PROSITE" id="PS50240">
    <property type="entry name" value="TRYPSIN_DOM"/>
    <property type="match status" value="1"/>
</dbReference>
<accession>A0A0N1III9</accession>
<keyword evidence="6" id="KW-0645">Protease</keyword>
<dbReference type="Proteomes" id="UP000053240">
    <property type="component" value="Unassembled WGS sequence"/>
</dbReference>
<dbReference type="InParanoid" id="A0A0N1III9"/>
<dbReference type="PANTHER" id="PTHR24260:SF147">
    <property type="entry name" value="EG:BACR7A4.3 PROTEIN-RELATED"/>
    <property type="match status" value="1"/>
</dbReference>
<dbReference type="GO" id="GO:0006508">
    <property type="term" value="P:proteolysis"/>
    <property type="evidence" value="ECO:0007669"/>
    <property type="project" value="UniProtKB-KW"/>
</dbReference>
<gene>
    <name evidence="6" type="ORF">RR48_01140</name>
</gene>
<dbReference type="SMART" id="SM00020">
    <property type="entry name" value="Tryp_SPc"/>
    <property type="match status" value="1"/>
</dbReference>
<protein>
    <submittedName>
        <fullName evidence="6">Serine protease snake</fullName>
    </submittedName>
</protein>
<dbReference type="InterPro" id="IPR018114">
    <property type="entry name" value="TRYPSIN_HIS"/>
</dbReference>
<dbReference type="PANTHER" id="PTHR24260">
    <property type="match status" value="1"/>
</dbReference>
<dbReference type="PRINTS" id="PR00722">
    <property type="entry name" value="CHYMOTRYPSIN"/>
</dbReference>
<evidence type="ECO:0000256" key="3">
    <source>
        <dbReference type="ARBA" id="ARBA00023180"/>
    </source>
</evidence>
<dbReference type="EMBL" id="KQ459802">
    <property type="protein sequence ID" value="KPJ19906.1"/>
    <property type="molecule type" value="Genomic_DNA"/>
</dbReference>
<keyword evidence="6" id="KW-0378">Hydrolase</keyword>
<keyword evidence="1" id="KW-0732">Signal</keyword>
<reference evidence="6 7" key="1">
    <citation type="journal article" date="2015" name="Nat. Commun.">
        <title>Outbred genome sequencing and CRISPR/Cas9 gene editing in butterflies.</title>
        <authorList>
            <person name="Li X."/>
            <person name="Fan D."/>
            <person name="Zhang W."/>
            <person name="Liu G."/>
            <person name="Zhang L."/>
            <person name="Zhao L."/>
            <person name="Fang X."/>
            <person name="Chen L."/>
            <person name="Dong Y."/>
            <person name="Chen Y."/>
            <person name="Ding Y."/>
            <person name="Zhao R."/>
            <person name="Feng M."/>
            <person name="Zhu Y."/>
            <person name="Feng Y."/>
            <person name="Jiang X."/>
            <person name="Zhu D."/>
            <person name="Xiang H."/>
            <person name="Feng X."/>
            <person name="Li S."/>
            <person name="Wang J."/>
            <person name="Zhang G."/>
            <person name="Kronforst M.R."/>
            <person name="Wang W."/>
        </authorList>
    </citation>
    <scope>NUCLEOTIDE SEQUENCE [LARGE SCALE GENOMIC DNA]</scope>
    <source>
        <strain evidence="6">Ya'a_city_454_Pm</strain>
        <tissue evidence="6">Whole body</tissue>
    </source>
</reference>
<sequence length="197" mass="22183">MWVFKCGGVLISEKFVLTAAHCSRMTSGDTTVTNITPQIVRFGIVNILGVDKNGVPPQDVPISRVIVHDKYHAPKRYYDIALIELIKNVEFTRSIHPACLWTKENEISGKGIVAGWGVVDTEEAFRTEYRPMKLRLSATLNEVETKIHNCRRLLVLTASASLSICRRLYGHQSAVVSTEIGTVCTNYYFKDLYQPSY</sequence>
<proteinExistence type="inferred from homology"/>
<name>A0A0N1III9_PAPMA</name>
<dbReference type="SUPFAM" id="SSF50494">
    <property type="entry name" value="Trypsin-like serine proteases"/>
    <property type="match status" value="1"/>
</dbReference>
<dbReference type="AlphaFoldDB" id="A0A0N1III9"/>
<evidence type="ECO:0000313" key="7">
    <source>
        <dbReference type="Proteomes" id="UP000053240"/>
    </source>
</evidence>
<keyword evidence="3" id="KW-0325">Glycoprotein</keyword>
<comment type="similarity">
    <text evidence="4">Belongs to the peptidase S1 family. CLIP subfamily.</text>
</comment>
<dbReference type="PROSITE" id="PS00134">
    <property type="entry name" value="TRYPSIN_HIS"/>
    <property type="match status" value="1"/>
</dbReference>
<dbReference type="InterPro" id="IPR001314">
    <property type="entry name" value="Peptidase_S1A"/>
</dbReference>
<dbReference type="FunFam" id="2.40.10.10:FF:000028">
    <property type="entry name" value="Serine protease easter"/>
    <property type="match status" value="1"/>
</dbReference>
<dbReference type="Gene3D" id="2.40.10.10">
    <property type="entry name" value="Trypsin-like serine proteases"/>
    <property type="match status" value="1"/>
</dbReference>
<dbReference type="InterPro" id="IPR051333">
    <property type="entry name" value="CLIP_Serine_Protease"/>
</dbReference>
<feature type="domain" description="Peptidase S1" evidence="5">
    <location>
        <begin position="1"/>
        <end position="197"/>
    </location>
</feature>
<keyword evidence="7" id="KW-1185">Reference proteome</keyword>
<dbReference type="GO" id="GO:0004252">
    <property type="term" value="F:serine-type endopeptidase activity"/>
    <property type="evidence" value="ECO:0007669"/>
    <property type="project" value="InterPro"/>
</dbReference>
<evidence type="ECO:0000256" key="1">
    <source>
        <dbReference type="ARBA" id="ARBA00022729"/>
    </source>
</evidence>
<evidence type="ECO:0000256" key="2">
    <source>
        <dbReference type="ARBA" id="ARBA00023157"/>
    </source>
</evidence>
<evidence type="ECO:0000259" key="5">
    <source>
        <dbReference type="PROSITE" id="PS50240"/>
    </source>
</evidence>
<evidence type="ECO:0000256" key="4">
    <source>
        <dbReference type="ARBA" id="ARBA00024195"/>
    </source>
</evidence>
<dbReference type="InterPro" id="IPR001254">
    <property type="entry name" value="Trypsin_dom"/>
</dbReference>
<dbReference type="InterPro" id="IPR009003">
    <property type="entry name" value="Peptidase_S1_PA"/>
</dbReference>
<organism evidence="6 7">
    <name type="scientific">Papilio machaon</name>
    <name type="common">Old World swallowtail butterfly</name>
    <dbReference type="NCBI Taxonomy" id="76193"/>
    <lineage>
        <taxon>Eukaryota</taxon>
        <taxon>Metazoa</taxon>
        <taxon>Ecdysozoa</taxon>
        <taxon>Arthropoda</taxon>
        <taxon>Hexapoda</taxon>
        <taxon>Insecta</taxon>
        <taxon>Pterygota</taxon>
        <taxon>Neoptera</taxon>
        <taxon>Endopterygota</taxon>
        <taxon>Lepidoptera</taxon>
        <taxon>Glossata</taxon>
        <taxon>Ditrysia</taxon>
        <taxon>Papilionoidea</taxon>
        <taxon>Papilionidae</taxon>
        <taxon>Papilioninae</taxon>
        <taxon>Papilio</taxon>
    </lineage>
</organism>
<keyword evidence="2" id="KW-1015">Disulfide bond</keyword>
<evidence type="ECO:0000313" key="6">
    <source>
        <dbReference type="EMBL" id="KPJ19906.1"/>
    </source>
</evidence>
<dbReference type="Pfam" id="PF00089">
    <property type="entry name" value="Trypsin"/>
    <property type="match status" value="1"/>
</dbReference>
<dbReference type="InterPro" id="IPR043504">
    <property type="entry name" value="Peptidase_S1_PA_chymotrypsin"/>
</dbReference>